<feature type="non-terminal residue" evidence="3">
    <location>
        <position position="1"/>
    </location>
</feature>
<dbReference type="SUPFAM" id="SSF55797">
    <property type="entry name" value="PR-1-like"/>
    <property type="match status" value="1"/>
</dbReference>
<dbReference type="InterPro" id="IPR014044">
    <property type="entry name" value="CAP_dom"/>
</dbReference>
<dbReference type="Gene3D" id="3.40.33.10">
    <property type="entry name" value="CAP"/>
    <property type="match status" value="1"/>
</dbReference>
<dbReference type="Proteomes" id="UP000800082">
    <property type="component" value="Unassembled WGS sequence"/>
</dbReference>
<feature type="domain" description="SCP" evidence="2">
    <location>
        <begin position="42"/>
        <end position="189"/>
    </location>
</feature>
<proteinExistence type="predicted"/>
<dbReference type="EMBL" id="ML978977">
    <property type="protein sequence ID" value="KAF1926330.1"/>
    <property type="molecule type" value="Genomic_DNA"/>
</dbReference>
<protein>
    <submittedName>
        <fullName evidence="3">PR-1-like protein</fullName>
    </submittedName>
</protein>
<evidence type="ECO:0000259" key="2">
    <source>
        <dbReference type="SMART" id="SM00198"/>
    </source>
</evidence>
<dbReference type="InterPro" id="IPR035940">
    <property type="entry name" value="CAP_sf"/>
</dbReference>
<feature type="non-terminal residue" evidence="3">
    <location>
        <position position="209"/>
    </location>
</feature>
<feature type="region of interest" description="Disordered" evidence="1">
    <location>
        <begin position="1"/>
        <end position="27"/>
    </location>
</feature>
<dbReference type="InterPro" id="IPR001283">
    <property type="entry name" value="CRISP-related"/>
</dbReference>
<dbReference type="GeneID" id="54347282"/>
<reference evidence="3" key="1">
    <citation type="journal article" date="2020" name="Stud. Mycol.">
        <title>101 Dothideomycetes genomes: a test case for predicting lifestyles and emergence of pathogens.</title>
        <authorList>
            <person name="Haridas S."/>
            <person name="Albert R."/>
            <person name="Binder M."/>
            <person name="Bloem J."/>
            <person name="Labutti K."/>
            <person name="Salamov A."/>
            <person name="Andreopoulos B."/>
            <person name="Baker S."/>
            <person name="Barry K."/>
            <person name="Bills G."/>
            <person name="Bluhm B."/>
            <person name="Cannon C."/>
            <person name="Castanera R."/>
            <person name="Culley D."/>
            <person name="Daum C."/>
            <person name="Ezra D."/>
            <person name="Gonzalez J."/>
            <person name="Henrissat B."/>
            <person name="Kuo A."/>
            <person name="Liang C."/>
            <person name="Lipzen A."/>
            <person name="Lutzoni F."/>
            <person name="Magnuson J."/>
            <person name="Mondo S."/>
            <person name="Nolan M."/>
            <person name="Ohm R."/>
            <person name="Pangilinan J."/>
            <person name="Park H.-J."/>
            <person name="Ramirez L."/>
            <person name="Alfaro M."/>
            <person name="Sun H."/>
            <person name="Tritt A."/>
            <person name="Yoshinaga Y."/>
            <person name="Zwiers L.-H."/>
            <person name="Turgeon B."/>
            <person name="Goodwin S."/>
            <person name="Spatafora J."/>
            <person name="Crous P."/>
            <person name="Grigoriev I."/>
        </authorList>
    </citation>
    <scope>NUCLEOTIDE SEQUENCE</scope>
    <source>
        <strain evidence="3">CBS 183.55</strain>
    </source>
</reference>
<dbReference type="OrthoDB" id="337038at2759"/>
<dbReference type="Pfam" id="PF00188">
    <property type="entry name" value="CAP"/>
    <property type="match status" value="1"/>
</dbReference>
<accession>A0A6A5RGC8</accession>
<organism evidence="3 4">
    <name type="scientific">Didymella exigua CBS 183.55</name>
    <dbReference type="NCBI Taxonomy" id="1150837"/>
    <lineage>
        <taxon>Eukaryota</taxon>
        <taxon>Fungi</taxon>
        <taxon>Dikarya</taxon>
        <taxon>Ascomycota</taxon>
        <taxon>Pezizomycotina</taxon>
        <taxon>Dothideomycetes</taxon>
        <taxon>Pleosporomycetidae</taxon>
        <taxon>Pleosporales</taxon>
        <taxon>Pleosporineae</taxon>
        <taxon>Didymellaceae</taxon>
        <taxon>Didymella</taxon>
    </lineage>
</organism>
<dbReference type="AlphaFoldDB" id="A0A6A5RGC8"/>
<evidence type="ECO:0000256" key="1">
    <source>
        <dbReference type="SAM" id="MobiDB-lite"/>
    </source>
</evidence>
<sequence>TSKPAVVPSSSKPVLAPSTTPVPSTGGRITGTAQAYLSIGLAYQAAILYHHNAARANHGAPPLIWDSSCEANARAAANTCTYARYVPAGVSQGQNRYLSTSDGFNVTAAITESWYKNQFSSVAPWFGIATLPVSLLASVDQLTQVLWKGTSRVGCASVDCGTRMSGGGATAASNKYTVCNYAAAGNVGGLFAINVGRPLSTTALGRWTD</sequence>
<name>A0A6A5RGC8_9PLEO</name>
<evidence type="ECO:0000313" key="4">
    <source>
        <dbReference type="Proteomes" id="UP000800082"/>
    </source>
</evidence>
<gene>
    <name evidence="3" type="ORF">M421DRAFT_35754</name>
</gene>
<dbReference type="SMART" id="SM00198">
    <property type="entry name" value="SCP"/>
    <property type="match status" value="1"/>
</dbReference>
<keyword evidence="4" id="KW-1185">Reference proteome</keyword>
<feature type="compositionally biased region" description="Low complexity" evidence="1">
    <location>
        <begin position="1"/>
        <end position="18"/>
    </location>
</feature>
<dbReference type="RefSeq" id="XP_033446582.1">
    <property type="nucleotide sequence ID" value="XM_033589634.1"/>
</dbReference>
<dbReference type="PRINTS" id="PR00837">
    <property type="entry name" value="V5TPXLIKE"/>
</dbReference>
<evidence type="ECO:0000313" key="3">
    <source>
        <dbReference type="EMBL" id="KAF1926330.1"/>
    </source>
</evidence>
<dbReference type="CDD" id="cd05380">
    <property type="entry name" value="CAP_euk"/>
    <property type="match status" value="1"/>
</dbReference>
<dbReference type="PANTHER" id="PTHR10334">
    <property type="entry name" value="CYSTEINE-RICH SECRETORY PROTEIN-RELATED"/>
    <property type="match status" value="1"/>
</dbReference>